<dbReference type="InterPro" id="IPR013128">
    <property type="entry name" value="Peptidase_C1A"/>
</dbReference>
<dbReference type="AlphaFoldDB" id="A0A835SU40"/>
<feature type="chain" id="PRO_5032694406" description="Peptidase C1A papain C-terminal domain-containing protein" evidence="2">
    <location>
        <begin position="27"/>
        <end position="441"/>
    </location>
</feature>
<organism evidence="4 5">
    <name type="scientific">Chlamydomonas incerta</name>
    <dbReference type="NCBI Taxonomy" id="51695"/>
    <lineage>
        <taxon>Eukaryota</taxon>
        <taxon>Viridiplantae</taxon>
        <taxon>Chlorophyta</taxon>
        <taxon>core chlorophytes</taxon>
        <taxon>Chlorophyceae</taxon>
        <taxon>CS clade</taxon>
        <taxon>Chlamydomonadales</taxon>
        <taxon>Chlamydomonadaceae</taxon>
        <taxon>Chlamydomonas</taxon>
    </lineage>
</organism>
<dbReference type="PROSITE" id="PS00139">
    <property type="entry name" value="THIOL_PROTEASE_CYS"/>
    <property type="match status" value="1"/>
</dbReference>
<dbReference type="InterPro" id="IPR000169">
    <property type="entry name" value="Pept_cys_AS"/>
</dbReference>
<feature type="signal peptide" evidence="2">
    <location>
        <begin position="1"/>
        <end position="26"/>
    </location>
</feature>
<name>A0A835SU40_CHLIN</name>
<dbReference type="Gene3D" id="3.90.70.10">
    <property type="entry name" value="Cysteine proteinases"/>
    <property type="match status" value="1"/>
</dbReference>
<protein>
    <recommendedName>
        <fullName evidence="3">Peptidase C1A papain C-terminal domain-containing protein</fullName>
    </recommendedName>
</protein>
<feature type="domain" description="Peptidase C1A papain C-terminal" evidence="3">
    <location>
        <begin position="57"/>
        <end position="293"/>
    </location>
</feature>
<evidence type="ECO:0000259" key="3">
    <source>
        <dbReference type="SMART" id="SM00645"/>
    </source>
</evidence>
<evidence type="ECO:0000256" key="2">
    <source>
        <dbReference type="SAM" id="SignalP"/>
    </source>
</evidence>
<proteinExistence type="inferred from homology"/>
<accession>A0A835SU40</accession>
<dbReference type="InterPro" id="IPR039417">
    <property type="entry name" value="Peptidase_C1A_papain-like"/>
</dbReference>
<dbReference type="InterPro" id="IPR000668">
    <property type="entry name" value="Peptidase_C1A_C"/>
</dbReference>
<dbReference type="EMBL" id="JAEHOC010000035">
    <property type="protein sequence ID" value="KAG2428314.1"/>
    <property type="molecule type" value="Genomic_DNA"/>
</dbReference>
<dbReference type="GO" id="GO:0006508">
    <property type="term" value="P:proteolysis"/>
    <property type="evidence" value="ECO:0007669"/>
    <property type="project" value="InterPro"/>
</dbReference>
<comment type="similarity">
    <text evidence="1">Belongs to the peptidase C1 family.</text>
</comment>
<dbReference type="PANTHER" id="PTHR12411">
    <property type="entry name" value="CYSTEINE PROTEASE FAMILY C1-RELATED"/>
    <property type="match status" value="1"/>
</dbReference>
<keyword evidence="2" id="KW-0732">Signal</keyword>
<dbReference type="SUPFAM" id="SSF54001">
    <property type="entry name" value="Cysteine proteinases"/>
    <property type="match status" value="1"/>
</dbReference>
<dbReference type="CDD" id="cd02248">
    <property type="entry name" value="Peptidase_C1A"/>
    <property type="match status" value="1"/>
</dbReference>
<keyword evidence="5" id="KW-1185">Reference proteome</keyword>
<dbReference type="PRINTS" id="PR00705">
    <property type="entry name" value="PAPAIN"/>
</dbReference>
<comment type="caution">
    <text evidence="4">The sequence shown here is derived from an EMBL/GenBank/DDBJ whole genome shotgun (WGS) entry which is preliminary data.</text>
</comment>
<dbReference type="Proteomes" id="UP000650467">
    <property type="component" value="Unassembled WGS sequence"/>
</dbReference>
<gene>
    <name evidence="4" type="ORF">HXX76_010462</name>
</gene>
<dbReference type="InterPro" id="IPR038765">
    <property type="entry name" value="Papain-like_cys_pep_sf"/>
</dbReference>
<sequence length="441" mass="48043">MRRKDCAQFCVSAFSLLVLLADVGTGDEHTNGLEFPTSNRLLSWSHAWQHRYSTVEPPLTWDWRTTGAISEPKDQGQCGACYAYAVVHAIAAIFSLRGGISSARVDLAELQAALCNADKTTAGCSSGWIGETYQYAMKRGILEADAWSAMMAGVATQQCPRDAVEAELAKLLDAATRATARAKQILGWERAPPSEHSVTQIVSNQPAVAVVHAPEDWKTYDDGTGVYVGACSSDPRRANHAVLIVGYTETEWIVQNSWGTRWGTGGYMRLPRDPDSALGRNPCGLLNHVTYPVLDQVTPERRGDLVQEGYCSGVDLVASSGGAGRTVRQLAEHYNVPINDFLRINTHITADPDALLDVNTAFYVPPCTRNVPKPPVPTLDCGTTYHVSYQPATGTATSAYDQSGAAGRRLREAHAAELQQEQARMRRRHLLGLQFNTLATR</sequence>
<dbReference type="GO" id="GO:0008234">
    <property type="term" value="F:cysteine-type peptidase activity"/>
    <property type="evidence" value="ECO:0007669"/>
    <property type="project" value="InterPro"/>
</dbReference>
<evidence type="ECO:0000313" key="4">
    <source>
        <dbReference type="EMBL" id="KAG2428314.1"/>
    </source>
</evidence>
<dbReference type="Pfam" id="PF00112">
    <property type="entry name" value="Peptidase_C1"/>
    <property type="match status" value="1"/>
</dbReference>
<evidence type="ECO:0000313" key="5">
    <source>
        <dbReference type="Proteomes" id="UP000650467"/>
    </source>
</evidence>
<dbReference type="OrthoDB" id="497629at2759"/>
<reference evidence="4" key="1">
    <citation type="journal article" date="2020" name="bioRxiv">
        <title>Comparative genomics of Chlamydomonas.</title>
        <authorList>
            <person name="Craig R.J."/>
            <person name="Hasan A.R."/>
            <person name="Ness R.W."/>
            <person name="Keightley P.D."/>
        </authorList>
    </citation>
    <scope>NUCLEOTIDE SEQUENCE</scope>
    <source>
        <strain evidence="4">SAG 7.73</strain>
    </source>
</reference>
<dbReference type="SMART" id="SM00645">
    <property type="entry name" value="Pept_C1"/>
    <property type="match status" value="1"/>
</dbReference>
<evidence type="ECO:0000256" key="1">
    <source>
        <dbReference type="ARBA" id="ARBA00008455"/>
    </source>
</evidence>